<evidence type="ECO:0000313" key="1">
    <source>
        <dbReference type="EMBL" id="SUN58110.1"/>
    </source>
</evidence>
<gene>
    <name evidence="1" type="ORF">NCTC12224_00134</name>
</gene>
<dbReference type="EMBL" id="UHFN01000002">
    <property type="protein sequence ID" value="SUN58110.1"/>
    <property type="molecule type" value="Genomic_DNA"/>
</dbReference>
<keyword evidence="2" id="KW-1185">Reference proteome</keyword>
<sequence>MNSMNHNDMIYLKGERIYMKPYIKEYDVTEHVKELVEELEKMKR</sequence>
<reference evidence="1 2" key="1">
    <citation type="submission" date="2018-06" db="EMBL/GenBank/DDBJ databases">
        <authorList>
            <consortium name="Pathogen Informatics"/>
            <person name="Doyle S."/>
        </authorList>
    </citation>
    <scope>NUCLEOTIDE SEQUENCE [LARGE SCALE GENOMIC DNA]</scope>
    <source>
        <strain evidence="1 2">NCTC12224</strain>
    </source>
</reference>
<protein>
    <submittedName>
        <fullName evidence="1">Uncharacterized protein</fullName>
    </submittedName>
</protein>
<name>A0A380K0M9_9STRE</name>
<proteinExistence type="predicted"/>
<evidence type="ECO:0000313" key="2">
    <source>
        <dbReference type="Proteomes" id="UP000254924"/>
    </source>
</evidence>
<dbReference type="Proteomes" id="UP000254924">
    <property type="component" value="Unassembled WGS sequence"/>
</dbReference>
<dbReference type="AlphaFoldDB" id="A0A380K0M9"/>
<dbReference type="RefSeq" id="WP_277294173.1">
    <property type="nucleotide sequence ID" value="NZ_JBNPOC010000030.1"/>
</dbReference>
<accession>A0A380K0M9</accession>
<organism evidence="1 2">
    <name type="scientific">Streptococcus hyointestinalis</name>
    <dbReference type="NCBI Taxonomy" id="1337"/>
    <lineage>
        <taxon>Bacteria</taxon>
        <taxon>Bacillati</taxon>
        <taxon>Bacillota</taxon>
        <taxon>Bacilli</taxon>
        <taxon>Lactobacillales</taxon>
        <taxon>Streptococcaceae</taxon>
        <taxon>Streptococcus</taxon>
    </lineage>
</organism>